<dbReference type="EMBL" id="CP034346">
    <property type="protein sequence ID" value="AZS17702.1"/>
    <property type="molecule type" value="Genomic_DNA"/>
</dbReference>
<organism evidence="14 15">
    <name type="scientific">Paenibacillus lutimineralis</name>
    <dbReference type="NCBI Taxonomy" id="2707005"/>
    <lineage>
        <taxon>Bacteria</taxon>
        <taxon>Bacillati</taxon>
        <taxon>Bacillota</taxon>
        <taxon>Bacilli</taxon>
        <taxon>Bacillales</taxon>
        <taxon>Paenibacillaceae</taxon>
        <taxon>Paenibacillus</taxon>
    </lineage>
</organism>
<evidence type="ECO:0000313" key="15">
    <source>
        <dbReference type="Proteomes" id="UP000270678"/>
    </source>
</evidence>
<evidence type="ECO:0000256" key="2">
    <source>
        <dbReference type="ARBA" id="ARBA00007362"/>
    </source>
</evidence>
<keyword evidence="3" id="KW-1003">Cell membrane</keyword>
<evidence type="ECO:0000256" key="10">
    <source>
        <dbReference type="ARBA" id="ARBA00023098"/>
    </source>
</evidence>
<keyword evidence="8" id="KW-0448">Lipopolysaccharide biosynthesis</keyword>
<comment type="similarity">
    <text evidence="2">Belongs to the EamA transporter family.</text>
</comment>
<feature type="domain" description="EamA" evidence="13">
    <location>
        <begin position="6"/>
        <end position="112"/>
    </location>
</feature>
<keyword evidence="11 12" id="KW-0472">Membrane</keyword>
<dbReference type="KEGG" id="plut:EI981_26890"/>
<name>A0A3Q9ICQ5_9BACL</name>
<feature type="transmembrane region" description="Helical" evidence="12">
    <location>
        <begin position="44"/>
        <end position="63"/>
    </location>
</feature>
<evidence type="ECO:0000256" key="9">
    <source>
        <dbReference type="ARBA" id="ARBA00022989"/>
    </source>
</evidence>
<keyword evidence="10" id="KW-0443">Lipid metabolism</keyword>
<evidence type="ECO:0000256" key="1">
    <source>
        <dbReference type="ARBA" id="ARBA00004651"/>
    </source>
</evidence>
<evidence type="ECO:0000256" key="8">
    <source>
        <dbReference type="ARBA" id="ARBA00022985"/>
    </source>
</evidence>
<protein>
    <recommendedName>
        <fullName evidence="13">EamA domain-containing protein</fullName>
    </recommendedName>
</protein>
<dbReference type="RefSeq" id="WP_127003491.1">
    <property type="nucleotide sequence ID" value="NZ_CP034346.1"/>
</dbReference>
<keyword evidence="15" id="KW-1185">Reference proteome</keyword>
<evidence type="ECO:0000256" key="12">
    <source>
        <dbReference type="SAM" id="Phobius"/>
    </source>
</evidence>
<keyword evidence="7 12" id="KW-0812">Transmembrane</keyword>
<evidence type="ECO:0000256" key="6">
    <source>
        <dbReference type="ARBA" id="ARBA00022556"/>
    </source>
</evidence>
<keyword evidence="9 12" id="KW-1133">Transmembrane helix</keyword>
<sequence>MDKMISYLLLLGNIVLLVTGQVLFKIGLGRSGGLHWGKLITSPAIVGGVALYGIATLLWFAVLTRLPLSVAYPMQAFAYVLAMIPAYYIFKETISPLKLAGVAVILIGVYLLAKS</sequence>
<dbReference type="InterPro" id="IPR000390">
    <property type="entry name" value="Small_drug/metabolite_transptr"/>
</dbReference>
<reference evidence="15" key="1">
    <citation type="submission" date="2018-12" db="EMBL/GenBank/DDBJ databases">
        <title>Complete genome sequence of Paenibacillus sp. MBLB1234.</title>
        <authorList>
            <person name="Nam Y.-D."/>
            <person name="Kang J."/>
            <person name="Chung W.-H."/>
            <person name="Park Y.S."/>
        </authorList>
    </citation>
    <scope>NUCLEOTIDE SEQUENCE [LARGE SCALE GENOMIC DNA]</scope>
    <source>
        <strain evidence="15">MBLB1234</strain>
    </source>
</reference>
<dbReference type="InterPro" id="IPR037185">
    <property type="entry name" value="EmrE-like"/>
</dbReference>
<dbReference type="GO" id="GO:0022857">
    <property type="term" value="F:transmembrane transporter activity"/>
    <property type="evidence" value="ECO:0007669"/>
    <property type="project" value="InterPro"/>
</dbReference>
<keyword evidence="6" id="KW-0441">Lipid A biosynthesis</keyword>
<evidence type="ECO:0000256" key="5">
    <source>
        <dbReference type="ARBA" id="ARBA00022519"/>
    </source>
</evidence>
<evidence type="ECO:0000256" key="4">
    <source>
        <dbReference type="ARBA" id="ARBA00022516"/>
    </source>
</evidence>
<evidence type="ECO:0000259" key="13">
    <source>
        <dbReference type="Pfam" id="PF00892"/>
    </source>
</evidence>
<keyword evidence="4" id="KW-0444">Lipid biosynthesis</keyword>
<comment type="subcellular location">
    <subcellularLocation>
        <location evidence="1">Cell membrane</location>
        <topology evidence="1">Multi-pass membrane protein</topology>
    </subcellularLocation>
</comment>
<dbReference type="Pfam" id="PF00892">
    <property type="entry name" value="EamA"/>
    <property type="match status" value="1"/>
</dbReference>
<feature type="transmembrane region" description="Helical" evidence="12">
    <location>
        <begin position="96"/>
        <end position="113"/>
    </location>
</feature>
<dbReference type="OrthoDB" id="513492at2"/>
<dbReference type="SUPFAM" id="SSF103481">
    <property type="entry name" value="Multidrug resistance efflux transporter EmrE"/>
    <property type="match status" value="1"/>
</dbReference>
<dbReference type="GO" id="GO:0009103">
    <property type="term" value="P:lipopolysaccharide biosynthetic process"/>
    <property type="evidence" value="ECO:0007669"/>
    <property type="project" value="UniProtKB-KW"/>
</dbReference>
<dbReference type="GO" id="GO:0005886">
    <property type="term" value="C:plasma membrane"/>
    <property type="evidence" value="ECO:0007669"/>
    <property type="project" value="UniProtKB-SubCell"/>
</dbReference>
<dbReference type="AlphaFoldDB" id="A0A3Q9ICQ5"/>
<accession>A0A3Q9ICQ5</accession>
<dbReference type="Gene3D" id="1.10.3730.20">
    <property type="match status" value="1"/>
</dbReference>
<dbReference type="PANTHER" id="PTHR30561">
    <property type="entry name" value="SMR FAMILY PROTON-DEPENDENT DRUG EFFLUX TRANSPORTER SUGE"/>
    <property type="match status" value="1"/>
</dbReference>
<feature type="transmembrane region" description="Helical" evidence="12">
    <location>
        <begin position="7"/>
        <end position="24"/>
    </location>
</feature>
<dbReference type="PANTHER" id="PTHR30561:SF9">
    <property type="entry name" value="4-AMINO-4-DEOXY-L-ARABINOSE-PHOSPHOUNDECAPRENOL FLIPPASE SUBUNIT ARNF-RELATED"/>
    <property type="match status" value="1"/>
</dbReference>
<dbReference type="InterPro" id="IPR000620">
    <property type="entry name" value="EamA_dom"/>
</dbReference>
<dbReference type="Proteomes" id="UP000270678">
    <property type="component" value="Chromosome"/>
</dbReference>
<proteinExistence type="inferred from homology"/>
<feature type="transmembrane region" description="Helical" evidence="12">
    <location>
        <begin position="70"/>
        <end position="90"/>
    </location>
</feature>
<evidence type="ECO:0000256" key="3">
    <source>
        <dbReference type="ARBA" id="ARBA00022475"/>
    </source>
</evidence>
<keyword evidence="5" id="KW-0997">Cell inner membrane</keyword>
<evidence type="ECO:0000313" key="14">
    <source>
        <dbReference type="EMBL" id="AZS17702.1"/>
    </source>
</evidence>
<gene>
    <name evidence="14" type="ORF">EI981_26890</name>
</gene>
<evidence type="ECO:0000256" key="7">
    <source>
        <dbReference type="ARBA" id="ARBA00022692"/>
    </source>
</evidence>
<evidence type="ECO:0000256" key="11">
    <source>
        <dbReference type="ARBA" id="ARBA00023136"/>
    </source>
</evidence>